<dbReference type="InterPro" id="IPR026050">
    <property type="entry name" value="C1GALT1/C1GALT1_chp1"/>
</dbReference>
<comment type="cofactor">
    <cofactor evidence="1">
        <name>Mn(2+)</name>
        <dbReference type="ChEBI" id="CHEBI:29035"/>
    </cofactor>
</comment>
<dbReference type="Gene3D" id="3.90.550.50">
    <property type="match status" value="1"/>
</dbReference>
<dbReference type="Pfam" id="PF02434">
    <property type="entry name" value="Fringe"/>
    <property type="match status" value="1"/>
</dbReference>
<evidence type="ECO:0000256" key="13">
    <source>
        <dbReference type="ARBA" id="ARBA00022989"/>
    </source>
</evidence>
<comment type="subunit">
    <text evidence="5">Homodimer; disulfide-linked.</text>
</comment>
<proteinExistence type="inferred from homology"/>
<evidence type="ECO:0000313" key="27">
    <source>
        <dbReference type="Proteomes" id="UP000283509"/>
    </source>
</evidence>
<evidence type="ECO:0000256" key="7">
    <source>
        <dbReference type="ARBA" id="ARBA00022676"/>
    </source>
</evidence>
<keyword evidence="14" id="KW-0472">Membrane</keyword>
<evidence type="ECO:0000259" key="25">
    <source>
        <dbReference type="Pfam" id="PF02434"/>
    </source>
</evidence>
<dbReference type="STRING" id="6689.A0A423U3A8"/>
<name>A0A423U3A8_PENVA</name>
<dbReference type="GO" id="GO:0016020">
    <property type="term" value="C:membrane"/>
    <property type="evidence" value="ECO:0007669"/>
    <property type="project" value="UniProtKB-SubCell"/>
</dbReference>
<keyword evidence="13" id="KW-1133">Transmembrane helix</keyword>
<comment type="caution">
    <text evidence="26">The sequence shown here is derived from an EMBL/GenBank/DDBJ whole genome shotgun (WGS) entry which is preliminary data.</text>
</comment>
<dbReference type="GO" id="GO:0016263">
    <property type="term" value="F:glycoprotein-N-acetylgalactosamine 3-beta-galactosyltransferase activity"/>
    <property type="evidence" value="ECO:0007669"/>
    <property type="project" value="UniProtKB-EC"/>
</dbReference>
<evidence type="ECO:0000256" key="2">
    <source>
        <dbReference type="ARBA" id="ARBA00004606"/>
    </source>
</evidence>
<evidence type="ECO:0000256" key="19">
    <source>
        <dbReference type="ARBA" id="ARBA00041226"/>
    </source>
</evidence>
<dbReference type="OrthoDB" id="414175at2759"/>
<reference evidence="26 27" key="2">
    <citation type="submission" date="2019-01" db="EMBL/GenBank/DDBJ databases">
        <title>The decoding of complex shrimp genome reveals the adaptation for benthos swimmer, frequently molting mechanism and breeding impact on genome.</title>
        <authorList>
            <person name="Sun Y."/>
            <person name="Gao Y."/>
            <person name="Yu Y."/>
        </authorList>
    </citation>
    <scope>NUCLEOTIDE SEQUENCE [LARGE SCALE GENOMIC DNA]</scope>
    <source>
        <tissue evidence="26">Muscle</tissue>
    </source>
</reference>
<dbReference type="InterPro" id="IPR003378">
    <property type="entry name" value="Fringe-like_glycosylTrfase"/>
</dbReference>
<keyword evidence="12" id="KW-0735">Signal-anchor</keyword>
<keyword evidence="9" id="KW-0812">Transmembrane</keyword>
<evidence type="ECO:0000256" key="14">
    <source>
        <dbReference type="ARBA" id="ARBA00023136"/>
    </source>
</evidence>
<comment type="function">
    <text evidence="22">Glycosyltransferase that generates the core 1 O-glycan Gal-beta1-3GalNAc-alpha1-Ser/Thr (T antigen), which is a precursor for many extended O-glycans in glycoproteins.</text>
</comment>
<evidence type="ECO:0000256" key="10">
    <source>
        <dbReference type="ARBA" id="ARBA00022723"/>
    </source>
</evidence>
<evidence type="ECO:0000256" key="8">
    <source>
        <dbReference type="ARBA" id="ARBA00022679"/>
    </source>
</evidence>
<keyword evidence="8 26" id="KW-0808">Transferase</keyword>
<evidence type="ECO:0000256" key="15">
    <source>
        <dbReference type="ARBA" id="ARBA00023157"/>
    </source>
</evidence>
<keyword evidence="16" id="KW-0325">Glycoprotein</keyword>
<keyword evidence="27" id="KW-1185">Reference proteome</keyword>
<dbReference type="EMBL" id="QCYY01000721">
    <property type="protein sequence ID" value="ROT83190.1"/>
    <property type="molecule type" value="Genomic_DNA"/>
</dbReference>
<comment type="subcellular location">
    <subcellularLocation>
        <location evidence="2">Membrane</location>
        <topology evidence="2">Single-pass type II membrane protein</topology>
    </subcellularLocation>
</comment>
<evidence type="ECO:0000256" key="1">
    <source>
        <dbReference type="ARBA" id="ARBA00001936"/>
    </source>
</evidence>
<evidence type="ECO:0000256" key="16">
    <source>
        <dbReference type="ARBA" id="ARBA00023180"/>
    </source>
</evidence>
<evidence type="ECO:0000256" key="9">
    <source>
        <dbReference type="ARBA" id="ARBA00022692"/>
    </source>
</evidence>
<organism evidence="26 27">
    <name type="scientific">Penaeus vannamei</name>
    <name type="common">Whiteleg shrimp</name>
    <name type="synonym">Litopenaeus vannamei</name>
    <dbReference type="NCBI Taxonomy" id="6689"/>
    <lineage>
        <taxon>Eukaryota</taxon>
        <taxon>Metazoa</taxon>
        <taxon>Ecdysozoa</taxon>
        <taxon>Arthropoda</taxon>
        <taxon>Crustacea</taxon>
        <taxon>Multicrustacea</taxon>
        <taxon>Malacostraca</taxon>
        <taxon>Eumalacostraca</taxon>
        <taxon>Eucarida</taxon>
        <taxon>Decapoda</taxon>
        <taxon>Dendrobranchiata</taxon>
        <taxon>Penaeoidea</taxon>
        <taxon>Penaeidae</taxon>
        <taxon>Penaeus</taxon>
    </lineage>
</organism>
<evidence type="ECO:0000256" key="23">
    <source>
        <dbReference type="SAM" id="Coils"/>
    </source>
</evidence>
<keyword evidence="17" id="KW-0464">Manganese</keyword>
<evidence type="ECO:0000313" key="26">
    <source>
        <dbReference type="EMBL" id="ROT83190.1"/>
    </source>
</evidence>
<dbReference type="GO" id="GO:0000166">
    <property type="term" value="F:nucleotide binding"/>
    <property type="evidence" value="ECO:0007669"/>
    <property type="project" value="UniProtKB-KW"/>
</dbReference>
<evidence type="ECO:0000256" key="5">
    <source>
        <dbReference type="ARBA" id="ARBA00011748"/>
    </source>
</evidence>
<feature type="coiled-coil region" evidence="23">
    <location>
        <begin position="61"/>
        <end position="91"/>
    </location>
</feature>
<gene>
    <name evidence="26" type="ORF">C7M84_023628</name>
</gene>
<evidence type="ECO:0000256" key="11">
    <source>
        <dbReference type="ARBA" id="ARBA00022741"/>
    </source>
</evidence>
<evidence type="ECO:0000256" key="20">
    <source>
        <dbReference type="ARBA" id="ARBA00042009"/>
    </source>
</evidence>
<evidence type="ECO:0000256" key="4">
    <source>
        <dbReference type="ARBA" id="ARBA00006462"/>
    </source>
</evidence>
<keyword evidence="11" id="KW-0547">Nucleotide-binding</keyword>
<feature type="region of interest" description="Disordered" evidence="24">
    <location>
        <begin position="407"/>
        <end position="582"/>
    </location>
</feature>
<sequence>MMFRLMLIRCLTLPLAITTTALLFHYTFTPYYRSQSETTVEVQPENLVSVNVVQVEELHRVKKETEDSQDLEAAIQLLKEQREAKALYEEVRVLCWVPVSPGLHNKTAVHVKATWGKRCNKLLFISTKDDASISAVDVGSEEGFKALWNKTRSALKYFYANFFNDYEWFLKADDNTYVVLENLRYMLRAYDTNDPVYFGHHYKSKGGYNSGGAGYVLGRETLRRFVEKALPNEAICTSRRYGEDFQLGRCLQAVGVAIVDTRDHLKQGRFFQQHVREILQNPNIHSHLVYYPVKKDGTPDSCYSDTVISFHQMSIADLYMLDYLIYKVRVFGYIQPLLLRVPLPPDLQGVPNRKTDEHQSASFARRPSDDFLEGKVVLLFLSVSSRRRCVEESARGLTGGERLAPVLLPRFRRSRTTPPSRRSRTTPPSLPRFRRSRTTPPSLPRFRRSRTTPPRFPIQEVEDDATSLPRFRRSRTTIQEVESIRFPDSGGRGRRHPRFPDSGGRGRRDSGGRVASPIQEVEDDALASPIQEVEDDATLFPDSGGRSLPRFRRSRTTPPSLPDSGGRGRRRFPDSGGRGRRG</sequence>
<protein>
    <recommendedName>
        <fullName evidence="18">Glycoprotein-N-acetylgalactosamine 3-beta-galactosyltransferase 1</fullName>
        <ecNumber evidence="6">2.4.1.122</ecNumber>
    </recommendedName>
    <alternativeName>
        <fullName evidence="20">Core 1 O-glycan T-synthase</fullName>
    </alternativeName>
    <alternativeName>
        <fullName evidence="21">Core 1 UDP-galactose:N-acetylgalactosamine-alpha-R beta 1,3-galactosyltransferase 1</fullName>
    </alternativeName>
    <alternativeName>
        <fullName evidence="19">Core 1 beta1,3-galactosyltransferase 1</fullName>
    </alternativeName>
</protein>
<evidence type="ECO:0000256" key="18">
    <source>
        <dbReference type="ARBA" id="ARBA00040898"/>
    </source>
</evidence>
<keyword evidence="10" id="KW-0479">Metal-binding</keyword>
<keyword evidence="7 26" id="KW-0328">Glycosyltransferase</keyword>
<evidence type="ECO:0000256" key="22">
    <source>
        <dbReference type="ARBA" id="ARBA00059245"/>
    </source>
</evidence>
<comment type="pathway">
    <text evidence="3">Protein modification; protein glycosylation.</text>
</comment>
<evidence type="ECO:0000256" key="21">
    <source>
        <dbReference type="ARBA" id="ARBA00043065"/>
    </source>
</evidence>
<evidence type="ECO:0000256" key="12">
    <source>
        <dbReference type="ARBA" id="ARBA00022968"/>
    </source>
</evidence>
<keyword evidence="23" id="KW-0175">Coiled coil</keyword>
<dbReference type="PANTHER" id="PTHR23033">
    <property type="entry name" value="BETA1,3-GALACTOSYLTRANSFERASE"/>
    <property type="match status" value="1"/>
</dbReference>
<dbReference type="GO" id="GO:0030145">
    <property type="term" value="F:manganese ion binding"/>
    <property type="evidence" value="ECO:0007669"/>
    <property type="project" value="UniProtKB-ARBA"/>
</dbReference>
<feature type="domain" description="Fringe-like glycosyltransferase" evidence="25">
    <location>
        <begin position="104"/>
        <end position="261"/>
    </location>
</feature>
<accession>A0A423U3A8</accession>
<evidence type="ECO:0000256" key="17">
    <source>
        <dbReference type="ARBA" id="ARBA00023211"/>
    </source>
</evidence>
<dbReference type="Proteomes" id="UP000283509">
    <property type="component" value="Unassembled WGS sequence"/>
</dbReference>
<reference evidence="26 27" key="1">
    <citation type="submission" date="2018-04" db="EMBL/GenBank/DDBJ databases">
        <authorList>
            <person name="Zhang X."/>
            <person name="Yuan J."/>
            <person name="Li F."/>
            <person name="Xiang J."/>
        </authorList>
    </citation>
    <scope>NUCLEOTIDE SEQUENCE [LARGE SCALE GENOMIC DNA]</scope>
    <source>
        <tissue evidence="26">Muscle</tissue>
    </source>
</reference>
<keyword evidence="15" id="KW-1015">Disulfide bond</keyword>
<dbReference type="FunFam" id="3.90.550.50:FF:000017">
    <property type="entry name" value="Glycoprotein-N-acetylgalactosamine 3-beta-galactosyltransferase 1"/>
    <property type="match status" value="1"/>
</dbReference>
<comment type="similarity">
    <text evidence="4">Belongs to the glycosyltransferase 31 family. Beta3-Gal-T subfamily.</text>
</comment>
<dbReference type="PANTHER" id="PTHR23033:SF14">
    <property type="entry name" value="GLYCOPROTEIN-N-ACETYLGALACTOSAMINE 3-BETA-GALACTOSYLTRANSFERASE 1-RELATED"/>
    <property type="match status" value="1"/>
</dbReference>
<dbReference type="UniPathway" id="UPA00378"/>
<evidence type="ECO:0000256" key="6">
    <source>
        <dbReference type="ARBA" id="ARBA00012557"/>
    </source>
</evidence>
<evidence type="ECO:0000256" key="24">
    <source>
        <dbReference type="SAM" id="MobiDB-lite"/>
    </source>
</evidence>
<dbReference type="EC" id="2.4.1.122" evidence="6"/>
<evidence type="ECO:0000256" key="3">
    <source>
        <dbReference type="ARBA" id="ARBA00004922"/>
    </source>
</evidence>
<dbReference type="AlphaFoldDB" id="A0A423U3A8"/>